<sequence length="319" mass="38043">MAWDLSVAEAKDVYLTESDLWRFTQQFLMNASHTTTYKHVLMKALLECTTELNESGIVSFHQIAKHVTKIYWNLIVKHGLTQMNQLGKQSAVENVMVSFQKEHNIPPVWNFDRLPEHQQNQLIRNVNQFYKKYVYGSFYRSFNETIYSFNRKEEWIQLVPAYVVFFEKYKRVLMNVTNYQLAVFLEKYNSQDAMERILSKLEFVSVRQSLEEFKQILLSHGHSMCFYCLKPVKQVHVDHFIPWSYMQNDVLWNFVLSCPTCNTSKNNRLANIEYLYNLVERNHELRTAEHMSTYKESKLIHLYHYAVQNGFENNWAPKA</sequence>
<gene>
    <name evidence="2" type="ORF">PTI97_09845</name>
</gene>
<evidence type="ECO:0000313" key="3">
    <source>
        <dbReference type="Proteomes" id="UP001213680"/>
    </source>
</evidence>
<dbReference type="GO" id="GO:0004519">
    <property type="term" value="F:endonuclease activity"/>
    <property type="evidence" value="ECO:0007669"/>
    <property type="project" value="UniProtKB-KW"/>
</dbReference>
<dbReference type="RefSeq" id="WP_274356372.1">
    <property type="nucleotide sequence ID" value="NZ_CP118099.1"/>
</dbReference>
<proteinExistence type="predicted"/>
<dbReference type="Gene3D" id="1.10.30.50">
    <property type="match status" value="1"/>
</dbReference>
<organism evidence="2 3">
    <name type="scientific">Exiguobacterium marinum</name>
    <dbReference type="NCBI Taxonomy" id="273528"/>
    <lineage>
        <taxon>Bacteria</taxon>
        <taxon>Bacillati</taxon>
        <taxon>Bacillota</taxon>
        <taxon>Bacilli</taxon>
        <taxon>Bacillales</taxon>
        <taxon>Bacillales Family XII. Incertae Sedis</taxon>
        <taxon>Exiguobacterium</taxon>
    </lineage>
</organism>
<dbReference type="SMART" id="SM00507">
    <property type="entry name" value="HNHc"/>
    <property type="match status" value="1"/>
</dbReference>
<reference evidence="2 3" key="1">
    <citation type="submission" date="2023-02" db="EMBL/GenBank/DDBJ databases">
        <title>A bacterium isolated from plastisphere.</title>
        <authorList>
            <person name="Sun Y."/>
        </authorList>
    </citation>
    <scope>NUCLEOTIDE SEQUENCE [LARGE SCALE GENOMIC DNA]</scope>
    <source>
        <strain evidence="3">a-1</strain>
    </source>
</reference>
<protein>
    <submittedName>
        <fullName evidence="2">HNH endonuclease signature motif containing protein</fullName>
    </submittedName>
</protein>
<accession>A0ABY7WZL1</accession>
<dbReference type="EMBL" id="CP118099">
    <property type="protein sequence ID" value="WDH75121.1"/>
    <property type="molecule type" value="Genomic_DNA"/>
</dbReference>
<dbReference type="Pfam" id="PF01844">
    <property type="entry name" value="HNH"/>
    <property type="match status" value="1"/>
</dbReference>
<dbReference type="Proteomes" id="UP001213680">
    <property type="component" value="Chromosome"/>
</dbReference>
<evidence type="ECO:0000259" key="1">
    <source>
        <dbReference type="SMART" id="SM00507"/>
    </source>
</evidence>
<name>A0ABY7WZL1_9BACL</name>
<feature type="domain" description="HNH nuclease" evidence="1">
    <location>
        <begin position="212"/>
        <end position="263"/>
    </location>
</feature>
<keyword evidence="3" id="KW-1185">Reference proteome</keyword>
<dbReference type="InterPro" id="IPR002711">
    <property type="entry name" value="HNH"/>
</dbReference>
<keyword evidence="2" id="KW-0378">Hydrolase</keyword>
<dbReference type="CDD" id="cd00085">
    <property type="entry name" value="HNHc"/>
    <property type="match status" value="1"/>
</dbReference>
<keyword evidence="2" id="KW-0255">Endonuclease</keyword>
<dbReference type="InterPro" id="IPR003615">
    <property type="entry name" value="HNH_nuc"/>
</dbReference>
<keyword evidence="2" id="KW-0540">Nuclease</keyword>
<evidence type="ECO:0000313" key="2">
    <source>
        <dbReference type="EMBL" id="WDH75121.1"/>
    </source>
</evidence>